<keyword evidence="7" id="KW-1185">Reference proteome</keyword>
<dbReference type="HAMAP" id="MF_00294">
    <property type="entry name" value="Ribosomal_bL33"/>
    <property type="match status" value="1"/>
</dbReference>
<dbReference type="NCBIfam" id="NF001860">
    <property type="entry name" value="PRK00595.1"/>
    <property type="match status" value="1"/>
</dbReference>
<organism evidence="6 7">
    <name type="scientific">Myxococcus landrumensis</name>
    <dbReference type="NCBI Taxonomy" id="2813577"/>
    <lineage>
        <taxon>Bacteria</taxon>
        <taxon>Pseudomonadati</taxon>
        <taxon>Myxococcota</taxon>
        <taxon>Myxococcia</taxon>
        <taxon>Myxococcales</taxon>
        <taxon>Cystobacterineae</taxon>
        <taxon>Myxococcaceae</taxon>
        <taxon>Myxococcus</taxon>
    </lineage>
</organism>
<dbReference type="InterPro" id="IPR018264">
    <property type="entry name" value="Ribosomal_bL33_CS"/>
</dbReference>
<dbReference type="SUPFAM" id="SSF57829">
    <property type="entry name" value="Zn-binding ribosomal proteins"/>
    <property type="match status" value="1"/>
</dbReference>
<evidence type="ECO:0000256" key="1">
    <source>
        <dbReference type="ARBA" id="ARBA00007596"/>
    </source>
</evidence>
<dbReference type="PANTHER" id="PTHR43168">
    <property type="entry name" value="50S RIBOSOMAL PROTEIN L33, CHLOROPLASTIC"/>
    <property type="match status" value="1"/>
</dbReference>
<evidence type="ECO:0000313" key="7">
    <source>
        <dbReference type="Proteomes" id="UP000663090"/>
    </source>
</evidence>
<dbReference type="EMBL" id="CP071091">
    <property type="protein sequence ID" value="QSQ16165.1"/>
    <property type="molecule type" value="Genomic_DNA"/>
</dbReference>
<dbReference type="PANTHER" id="PTHR43168:SF2">
    <property type="entry name" value="LARGE RIBOSOMAL SUBUNIT PROTEIN BL33C"/>
    <property type="match status" value="1"/>
</dbReference>
<evidence type="ECO:0000256" key="5">
    <source>
        <dbReference type="HAMAP-Rule" id="MF_00294"/>
    </source>
</evidence>
<dbReference type="PROSITE" id="PS00582">
    <property type="entry name" value="RIBOSOMAL_L33"/>
    <property type="match status" value="1"/>
</dbReference>
<keyword evidence="2 5" id="KW-0689">Ribosomal protein</keyword>
<dbReference type="RefSeq" id="WP_015349099.1">
    <property type="nucleotide sequence ID" value="NZ_CP071091.1"/>
</dbReference>
<name>A0ABX7NEX5_9BACT</name>
<dbReference type="InterPro" id="IPR038584">
    <property type="entry name" value="Ribosomal_bL33_sf"/>
</dbReference>
<protein>
    <recommendedName>
        <fullName evidence="4 5">Large ribosomal subunit protein bL33</fullName>
    </recommendedName>
</protein>
<dbReference type="NCBIfam" id="NF001764">
    <property type="entry name" value="PRK00504.1"/>
    <property type="match status" value="1"/>
</dbReference>
<dbReference type="NCBIfam" id="TIGR01023">
    <property type="entry name" value="rpmG_bact"/>
    <property type="match status" value="1"/>
</dbReference>
<proteinExistence type="inferred from homology"/>
<dbReference type="GO" id="GO:0005840">
    <property type="term" value="C:ribosome"/>
    <property type="evidence" value="ECO:0007669"/>
    <property type="project" value="UniProtKB-KW"/>
</dbReference>
<keyword evidence="3 5" id="KW-0687">Ribonucleoprotein</keyword>
<evidence type="ECO:0000256" key="2">
    <source>
        <dbReference type="ARBA" id="ARBA00022980"/>
    </source>
</evidence>
<comment type="similarity">
    <text evidence="1 5">Belongs to the bacterial ribosomal protein bL33 family.</text>
</comment>
<gene>
    <name evidence="5 6" type="primary">rpmG</name>
    <name evidence="6" type="ORF">JY572_08995</name>
</gene>
<dbReference type="Pfam" id="PF00471">
    <property type="entry name" value="Ribosomal_L33"/>
    <property type="match status" value="1"/>
</dbReference>
<evidence type="ECO:0000256" key="4">
    <source>
        <dbReference type="ARBA" id="ARBA00035176"/>
    </source>
</evidence>
<reference evidence="6 7" key="1">
    <citation type="submission" date="2021-02" db="EMBL/GenBank/DDBJ databases">
        <title>De Novo genome assembly of isolated myxobacteria.</title>
        <authorList>
            <person name="Stevens D.C."/>
        </authorList>
    </citation>
    <scope>NUCLEOTIDE SEQUENCE [LARGE SCALE GENOMIC DNA]</scope>
    <source>
        <strain evidence="6 7">SCHIC003</strain>
    </source>
</reference>
<dbReference type="InterPro" id="IPR001705">
    <property type="entry name" value="Ribosomal_bL33"/>
</dbReference>
<dbReference type="Proteomes" id="UP000663090">
    <property type="component" value="Chromosome"/>
</dbReference>
<evidence type="ECO:0000313" key="6">
    <source>
        <dbReference type="EMBL" id="QSQ16165.1"/>
    </source>
</evidence>
<sequence length="54" mass="6342">MPKGNRSIISLECTVCKERNYTTTKNKRKSQDKLELSKFCSRCRKHTDHKEGKV</sequence>
<accession>A0ABX7NEX5</accession>
<evidence type="ECO:0000256" key="3">
    <source>
        <dbReference type="ARBA" id="ARBA00023274"/>
    </source>
</evidence>
<dbReference type="Gene3D" id="2.20.28.120">
    <property type="entry name" value="Ribosomal protein L33"/>
    <property type="match status" value="1"/>
</dbReference>
<dbReference type="InterPro" id="IPR011332">
    <property type="entry name" value="Ribosomal_zn-bd"/>
</dbReference>